<dbReference type="AlphaFoldDB" id="Q6B374"/>
<dbReference type="InterPro" id="IPR038706">
    <property type="entry name" value="Type_VI_SciN-like_sf"/>
</dbReference>
<dbReference type="PROSITE" id="PS51257">
    <property type="entry name" value="PROKAR_LIPOPROTEIN"/>
    <property type="match status" value="1"/>
</dbReference>
<dbReference type="PANTHER" id="PTHR37625:SF4">
    <property type="entry name" value="OUTER MEMBRANE LIPOPROTEIN"/>
    <property type="match status" value="1"/>
</dbReference>
<organism evidence="1">
    <name type="scientific">uncultured proteobacterium QS1</name>
    <dbReference type="NCBI Taxonomy" id="288647"/>
    <lineage>
        <taxon>Bacteria</taxon>
        <taxon>Pseudomonadati</taxon>
        <taxon>Pseudomonadota</taxon>
        <taxon>environmental samples</taxon>
    </lineage>
</organism>
<dbReference type="Pfam" id="PF12790">
    <property type="entry name" value="T6SS-SciN"/>
    <property type="match status" value="1"/>
</dbReference>
<evidence type="ECO:0000313" key="1">
    <source>
        <dbReference type="EMBL" id="AAT90796.1"/>
    </source>
</evidence>
<reference evidence="1" key="2">
    <citation type="submission" date="2006-01" db="EMBL/GenBank/DDBJ databases">
        <authorList>
            <person name="Williamson L.L."/>
            <person name="Borlee B.R."/>
            <person name="Schloss P.D."/>
            <person name="Guan C."/>
            <person name="Handelsman J."/>
        </authorList>
    </citation>
    <scope>NUCLEOTIDE SEQUENCE</scope>
</reference>
<sequence>MHREYTSMLRALRDYLALAVLAAGMLGGCSWFSHDHESSQAPATAIRDTRNVDIEISTSRNVNPDALGRSQPVKVCVIETSKSGWTPESISEGAPCRDGPLGDGVISRNQRILQPNQTWRYHLDIPAHQARWIVVGAEFQQINGALYLIEQKSSAQTDSDIRVRVGMTALSVVANDKKMDK</sequence>
<reference evidence="1" key="1">
    <citation type="journal article" date="2005" name="Appl. Environ. Microbiol.">
        <title>Intracellular screen to identify metagenomic clones that induce or inhibit a quorum-sensing biosensor.</title>
        <authorList>
            <person name="Williamson L.L."/>
            <person name="Borlee B.R."/>
            <person name="Schloss P.D."/>
            <person name="Guan C."/>
            <person name="Allen H.K."/>
            <person name="Handelsman J."/>
        </authorList>
    </citation>
    <scope>NUCLEOTIDE SEQUENCE</scope>
</reference>
<dbReference type="InterPro" id="IPR017734">
    <property type="entry name" value="T6SS_SciN"/>
</dbReference>
<dbReference type="EMBL" id="AY688432">
    <property type="protein sequence ID" value="AAT90796.1"/>
    <property type="molecule type" value="Genomic_DNA"/>
</dbReference>
<dbReference type="NCBIfam" id="TIGR03352">
    <property type="entry name" value="VI_chp_3"/>
    <property type="match status" value="1"/>
</dbReference>
<dbReference type="Gene3D" id="2.60.40.4150">
    <property type="entry name" value="Type VI secretion system, lipoprotein SciN"/>
    <property type="match status" value="1"/>
</dbReference>
<proteinExistence type="predicted"/>
<name>Q6B374_9PROT</name>
<dbReference type="PANTHER" id="PTHR37625">
    <property type="entry name" value="OUTER MEMBRANE LIPOPROTEIN-RELATED"/>
    <property type="match status" value="1"/>
</dbReference>
<evidence type="ECO:0008006" key="2">
    <source>
        <dbReference type="Google" id="ProtNLM"/>
    </source>
</evidence>
<gene>
    <name evidence="1" type="ORF">qs134</name>
</gene>
<protein>
    <recommendedName>
        <fullName evidence="2">Lipoprotein</fullName>
    </recommendedName>
</protein>
<accession>Q6B374</accession>